<evidence type="ECO:0008006" key="4">
    <source>
        <dbReference type="Google" id="ProtNLM"/>
    </source>
</evidence>
<name>A0A1G2K7H6_9BACT</name>
<proteinExistence type="inferred from homology"/>
<evidence type="ECO:0000313" key="2">
    <source>
        <dbReference type="EMBL" id="OGZ94378.1"/>
    </source>
</evidence>
<organism evidence="2 3">
    <name type="scientific">Candidatus Sungbacteria bacterium RIFCSPHIGHO2_01_FULL_47_32</name>
    <dbReference type="NCBI Taxonomy" id="1802264"/>
    <lineage>
        <taxon>Bacteria</taxon>
        <taxon>Candidatus Sungiibacteriota</taxon>
    </lineage>
</organism>
<evidence type="ECO:0000256" key="1">
    <source>
        <dbReference type="ARBA" id="ARBA00009981"/>
    </source>
</evidence>
<comment type="similarity">
    <text evidence="1">Belongs to the phD/YefM antitoxin family.</text>
</comment>
<sequence length="96" mass="10882">MFDNFKNLIRKGEKFIMVEGGKPAYVVMTYEDYEGMLARRSLDEGGFSRKPEGVAEAHTAEAPHLSPRQEYTARTIADIPNLPQDISKIRLEDLPL</sequence>
<comment type="caution">
    <text evidence="2">The sequence shown here is derived from an EMBL/GenBank/DDBJ whole genome shotgun (WGS) entry which is preliminary data.</text>
</comment>
<dbReference type="InterPro" id="IPR036165">
    <property type="entry name" value="YefM-like_sf"/>
</dbReference>
<protein>
    <recommendedName>
        <fullName evidence="4">Antitoxin</fullName>
    </recommendedName>
</protein>
<dbReference type="Proteomes" id="UP000177152">
    <property type="component" value="Unassembled WGS sequence"/>
</dbReference>
<dbReference type="EMBL" id="MHQC01000037">
    <property type="protein sequence ID" value="OGZ94378.1"/>
    <property type="molecule type" value="Genomic_DNA"/>
</dbReference>
<evidence type="ECO:0000313" key="3">
    <source>
        <dbReference type="Proteomes" id="UP000177152"/>
    </source>
</evidence>
<dbReference type="SUPFAM" id="SSF143120">
    <property type="entry name" value="YefM-like"/>
    <property type="match status" value="1"/>
</dbReference>
<dbReference type="AlphaFoldDB" id="A0A1G2K7H6"/>
<reference evidence="2 3" key="1">
    <citation type="journal article" date="2016" name="Nat. Commun.">
        <title>Thousands of microbial genomes shed light on interconnected biogeochemical processes in an aquifer system.</title>
        <authorList>
            <person name="Anantharaman K."/>
            <person name="Brown C.T."/>
            <person name="Hug L.A."/>
            <person name="Sharon I."/>
            <person name="Castelle C.J."/>
            <person name="Probst A.J."/>
            <person name="Thomas B.C."/>
            <person name="Singh A."/>
            <person name="Wilkins M.J."/>
            <person name="Karaoz U."/>
            <person name="Brodie E.L."/>
            <person name="Williams K.H."/>
            <person name="Hubbard S.S."/>
            <person name="Banfield J.F."/>
        </authorList>
    </citation>
    <scope>NUCLEOTIDE SEQUENCE [LARGE SCALE GENOMIC DNA]</scope>
</reference>
<accession>A0A1G2K7H6</accession>
<gene>
    <name evidence="2" type="ORF">A2633_02120</name>
</gene>